<dbReference type="PANTHER" id="PTHR45937:SF1">
    <property type="entry name" value="ASPARAGINE SYNTHETASE DOMAIN-CONTAINING PROTEIN 1"/>
    <property type="match status" value="1"/>
</dbReference>
<comment type="caution">
    <text evidence="5">The sequence shown here is derived from an EMBL/GenBank/DDBJ whole genome shotgun (WGS) entry which is preliminary data.</text>
</comment>
<evidence type="ECO:0000259" key="4">
    <source>
        <dbReference type="PROSITE" id="PS51278"/>
    </source>
</evidence>
<dbReference type="InterPro" id="IPR014729">
    <property type="entry name" value="Rossmann-like_a/b/a_fold"/>
</dbReference>
<keyword evidence="3" id="KW-0315">Glutamine amidotransferase</keyword>
<evidence type="ECO:0000256" key="1">
    <source>
        <dbReference type="ARBA" id="ARBA00022605"/>
    </source>
</evidence>
<evidence type="ECO:0000256" key="3">
    <source>
        <dbReference type="ARBA" id="ARBA00022962"/>
    </source>
</evidence>
<dbReference type="GeneID" id="85309862"/>
<dbReference type="GO" id="GO:0006529">
    <property type="term" value="P:asparagine biosynthetic process"/>
    <property type="evidence" value="ECO:0007669"/>
    <property type="project" value="UniProtKB-KW"/>
</dbReference>
<gene>
    <name evidence="5" type="ORF">QBC33DRAFT_523862</name>
</gene>
<sequence>MCGIHAVISNVAPAPLSPAIKEALCNRGPDYFGQHATRIPNGDDSGATFLRFTSTVLSLRGDRVAAQPFIHPQTGSVLCWNGEAWKIGGCAIQGNDGQAIFGLLSEASASVTGEEAIIDVLRSIQGPFAFVYLDKVAGKVYYGRDRLGRRSLLASGSDDGGSLVLSSIADTCDASWNEVEADGVYVLNLVKNCPDTGALSHLSLSPSRYEWMVKGGEDLVLSIGKFNMSLPTDSTLLLASSNPVKMLREQLINALRLRILNIPLPPSASTSTSSPPDTRIAILFSGGLDCTVLARLCHDLLPEGQAVDLLNVAFENPRVAGQLRKQANGAEADVYESCPDRATGRKAFAELREVCPGRKFRFITINVPYTETSSHRAQVISLMHPHNTEMDLSIAYALHFAARGQGLCYEQSDPASPSVLYCAPARVLLSGLGADELFGGYVRHATAFSRQGYRGLVDELKLDVSRLGKRNLGRDDRVMAHWGKEVRFPYLDEEVVKWAVERPAWEKCDFDNPEEVSGVEPGKRVLRLLAQELGLKQVAVEKKRAIQFGSRTAKMESGRVKGTALVS</sequence>
<feature type="domain" description="Glutamine amidotransferase type-2" evidence="4">
    <location>
        <begin position="2"/>
        <end position="224"/>
    </location>
</feature>
<name>A0AAJ0C7C0_9PEZI</name>
<evidence type="ECO:0000313" key="5">
    <source>
        <dbReference type="EMBL" id="KAK1771488.1"/>
    </source>
</evidence>
<dbReference type="InterPro" id="IPR017932">
    <property type="entry name" value="GATase_2_dom"/>
</dbReference>
<dbReference type="AlphaFoldDB" id="A0AAJ0C7C0"/>
<organism evidence="5 6">
    <name type="scientific">Phialemonium atrogriseum</name>
    <dbReference type="NCBI Taxonomy" id="1093897"/>
    <lineage>
        <taxon>Eukaryota</taxon>
        <taxon>Fungi</taxon>
        <taxon>Dikarya</taxon>
        <taxon>Ascomycota</taxon>
        <taxon>Pezizomycotina</taxon>
        <taxon>Sordariomycetes</taxon>
        <taxon>Sordariomycetidae</taxon>
        <taxon>Cephalothecales</taxon>
        <taxon>Cephalothecaceae</taxon>
        <taxon>Phialemonium</taxon>
    </lineage>
</organism>
<evidence type="ECO:0000256" key="2">
    <source>
        <dbReference type="ARBA" id="ARBA00022888"/>
    </source>
</evidence>
<accession>A0AAJ0C7C0</accession>
<dbReference type="GO" id="GO:0004066">
    <property type="term" value="F:asparagine synthase (glutamine-hydrolyzing) activity"/>
    <property type="evidence" value="ECO:0007669"/>
    <property type="project" value="InterPro"/>
</dbReference>
<dbReference type="Proteomes" id="UP001244011">
    <property type="component" value="Unassembled WGS sequence"/>
</dbReference>
<reference evidence="5" key="1">
    <citation type="submission" date="2023-06" db="EMBL/GenBank/DDBJ databases">
        <title>Genome-scale phylogeny and comparative genomics of the fungal order Sordariales.</title>
        <authorList>
            <consortium name="Lawrence Berkeley National Laboratory"/>
            <person name="Hensen N."/>
            <person name="Bonometti L."/>
            <person name="Westerberg I."/>
            <person name="Brannstrom I.O."/>
            <person name="Guillou S."/>
            <person name="Cros-Aarteil S."/>
            <person name="Calhoun S."/>
            <person name="Haridas S."/>
            <person name="Kuo A."/>
            <person name="Mondo S."/>
            <person name="Pangilinan J."/>
            <person name="Riley R."/>
            <person name="Labutti K."/>
            <person name="Andreopoulos B."/>
            <person name="Lipzen A."/>
            <person name="Chen C."/>
            <person name="Yanf M."/>
            <person name="Daum C."/>
            <person name="Ng V."/>
            <person name="Clum A."/>
            <person name="Steindorff A."/>
            <person name="Ohm R."/>
            <person name="Martin F."/>
            <person name="Silar P."/>
            <person name="Natvig D."/>
            <person name="Lalanne C."/>
            <person name="Gautier V."/>
            <person name="Ament-Velasquez S.L."/>
            <person name="Kruys A."/>
            <person name="Hutchinson M.I."/>
            <person name="Powell A.J."/>
            <person name="Barry K."/>
            <person name="Miller A.N."/>
            <person name="Grigoriev I.V."/>
            <person name="Debuchy R."/>
            <person name="Gladieux P."/>
            <person name="Thoren M.H."/>
            <person name="Johannesson H."/>
        </authorList>
    </citation>
    <scope>NUCLEOTIDE SEQUENCE</scope>
    <source>
        <strain evidence="5">8032-3</strain>
    </source>
</reference>
<dbReference type="Pfam" id="PF13537">
    <property type="entry name" value="GATase_7"/>
    <property type="match status" value="1"/>
</dbReference>
<dbReference type="CDD" id="cd01991">
    <property type="entry name" value="Asn_synthase_B_C"/>
    <property type="match status" value="1"/>
</dbReference>
<dbReference type="Gene3D" id="3.40.50.620">
    <property type="entry name" value="HUPs"/>
    <property type="match status" value="1"/>
</dbReference>
<keyword evidence="2" id="KW-0061">Asparagine biosynthesis</keyword>
<protein>
    <submittedName>
        <fullName evidence="5">Asparagine synthase</fullName>
    </submittedName>
</protein>
<dbReference type="Pfam" id="PF00733">
    <property type="entry name" value="Asn_synthase"/>
    <property type="match status" value="1"/>
</dbReference>
<dbReference type="RefSeq" id="XP_060287701.1">
    <property type="nucleotide sequence ID" value="XM_060426675.1"/>
</dbReference>
<dbReference type="InterPro" id="IPR001962">
    <property type="entry name" value="Asn_synthase"/>
</dbReference>
<dbReference type="SUPFAM" id="SSF56235">
    <property type="entry name" value="N-terminal nucleophile aminohydrolases (Ntn hydrolases)"/>
    <property type="match status" value="1"/>
</dbReference>
<dbReference type="SUPFAM" id="SSF52402">
    <property type="entry name" value="Adenine nucleotide alpha hydrolases-like"/>
    <property type="match status" value="1"/>
</dbReference>
<dbReference type="InterPro" id="IPR051857">
    <property type="entry name" value="Asn_synthetase_domain"/>
</dbReference>
<dbReference type="PROSITE" id="PS51278">
    <property type="entry name" value="GATASE_TYPE_2"/>
    <property type="match status" value="1"/>
</dbReference>
<dbReference type="Gene3D" id="3.60.20.10">
    <property type="entry name" value="Glutamine Phosphoribosylpyrophosphate, subunit 1, domain 1"/>
    <property type="match status" value="1"/>
</dbReference>
<dbReference type="PANTHER" id="PTHR45937">
    <property type="entry name" value="ASPARAGINE SYNTHETASE DOMAIN-CONTAINING PROTEIN 1"/>
    <property type="match status" value="1"/>
</dbReference>
<keyword evidence="6" id="KW-1185">Reference proteome</keyword>
<dbReference type="EMBL" id="MU838998">
    <property type="protein sequence ID" value="KAK1771488.1"/>
    <property type="molecule type" value="Genomic_DNA"/>
</dbReference>
<dbReference type="InterPro" id="IPR029055">
    <property type="entry name" value="Ntn_hydrolases_N"/>
</dbReference>
<proteinExistence type="predicted"/>
<evidence type="ECO:0000313" key="6">
    <source>
        <dbReference type="Proteomes" id="UP001244011"/>
    </source>
</evidence>
<dbReference type="CDD" id="cd03766">
    <property type="entry name" value="Gn_AT_II_novel"/>
    <property type="match status" value="1"/>
</dbReference>
<keyword evidence="1" id="KW-0028">Amino-acid biosynthesis</keyword>